<evidence type="ECO:0000256" key="2">
    <source>
        <dbReference type="SAM" id="Phobius"/>
    </source>
</evidence>
<sequence length="164" mass="19104">TMKSDSEVNEQFEEENQMQESGAKKSTSNAKNYTTQYTGLGLHKMFTVLPEEEKEDVLRLNLLKIILSFLLPNKGRNVWVKYVDLADDLDQFNRFPYGEQVYNFLWSQIMEFAHYRSAAGKKSDKALSLHGCTWVLIIWTFLSILSLKFPRMEESIHLFPKLQG</sequence>
<proteinExistence type="predicted"/>
<keyword evidence="2" id="KW-0472">Membrane</keyword>
<reference evidence="3 4" key="1">
    <citation type="journal article" date="2020" name="IScience">
        <title>Genome Sequencing of the Endangered Kingdonia uniflora (Circaeasteraceae, Ranunculales) Reveals Potential Mechanisms of Evolutionary Specialization.</title>
        <authorList>
            <person name="Sun Y."/>
            <person name="Deng T."/>
            <person name="Zhang A."/>
            <person name="Moore M.J."/>
            <person name="Landis J.B."/>
            <person name="Lin N."/>
            <person name="Zhang H."/>
            <person name="Zhang X."/>
            <person name="Huang J."/>
            <person name="Zhang X."/>
            <person name="Sun H."/>
            <person name="Wang H."/>
        </authorList>
    </citation>
    <scope>NUCLEOTIDE SEQUENCE [LARGE SCALE GENOMIC DNA]</scope>
    <source>
        <strain evidence="3">TB1705</strain>
        <tissue evidence="3">Leaf</tissue>
    </source>
</reference>
<dbReference type="PANTHER" id="PTHR48449">
    <property type="entry name" value="DUF1985 DOMAIN-CONTAINING PROTEIN"/>
    <property type="match status" value="1"/>
</dbReference>
<dbReference type="AlphaFoldDB" id="A0A7J7NDY7"/>
<keyword evidence="4" id="KW-1185">Reference proteome</keyword>
<evidence type="ECO:0000256" key="1">
    <source>
        <dbReference type="SAM" id="MobiDB-lite"/>
    </source>
</evidence>
<keyword evidence="2" id="KW-0812">Transmembrane</keyword>
<feature type="region of interest" description="Disordered" evidence="1">
    <location>
        <begin position="1"/>
        <end position="30"/>
    </location>
</feature>
<dbReference type="OrthoDB" id="1930729at2759"/>
<feature type="non-terminal residue" evidence="3">
    <location>
        <position position="1"/>
    </location>
</feature>
<feature type="transmembrane region" description="Helical" evidence="2">
    <location>
        <begin position="126"/>
        <end position="145"/>
    </location>
</feature>
<keyword evidence="2" id="KW-1133">Transmembrane helix</keyword>
<dbReference type="Proteomes" id="UP000541444">
    <property type="component" value="Unassembled WGS sequence"/>
</dbReference>
<feature type="compositionally biased region" description="Acidic residues" evidence="1">
    <location>
        <begin position="7"/>
        <end position="17"/>
    </location>
</feature>
<evidence type="ECO:0000313" key="3">
    <source>
        <dbReference type="EMBL" id="KAF6165395.1"/>
    </source>
</evidence>
<accession>A0A7J7NDY7</accession>
<name>A0A7J7NDY7_9MAGN</name>
<comment type="caution">
    <text evidence="3">The sequence shown here is derived from an EMBL/GenBank/DDBJ whole genome shotgun (WGS) entry which is preliminary data.</text>
</comment>
<protein>
    <submittedName>
        <fullName evidence="3">Uncharacterized protein</fullName>
    </submittedName>
</protein>
<evidence type="ECO:0000313" key="4">
    <source>
        <dbReference type="Proteomes" id="UP000541444"/>
    </source>
</evidence>
<organism evidence="3 4">
    <name type="scientific">Kingdonia uniflora</name>
    <dbReference type="NCBI Taxonomy" id="39325"/>
    <lineage>
        <taxon>Eukaryota</taxon>
        <taxon>Viridiplantae</taxon>
        <taxon>Streptophyta</taxon>
        <taxon>Embryophyta</taxon>
        <taxon>Tracheophyta</taxon>
        <taxon>Spermatophyta</taxon>
        <taxon>Magnoliopsida</taxon>
        <taxon>Ranunculales</taxon>
        <taxon>Circaeasteraceae</taxon>
        <taxon>Kingdonia</taxon>
    </lineage>
</organism>
<dbReference type="EMBL" id="JACGCM010000854">
    <property type="protein sequence ID" value="KAF6165395.1"/>
    <property type="molecule type" value="Genomic_DNA"/>
</dbReference>
<gene>
    <name evidence="3" type="ORF">GIB67_018839</name>
</gene>
<dbReference type="PANTHER" id="PTHR48449:SF1">
    <property type="entry name" value="DUF1985 DOMAIN-CONTAINING PROTEIN"/>
    <property type="match status" value="1"/>
</dbReference>